<gene>
    <name evidence="2" type="ORF">FRD01_24040</name>
</gene>
<reference evidence="2 3" key="1">
    <citation type="submission" date="2019-08" db="EMBL/GenBank/DDBJ databases">
        <authorList>
            <person name="Liang Q."/>
        </authorList>
    </citation>
    <scope>NUCLEOTIDE SEQUENCE [LARGE SCALE GENOMIC DNA]</scope>
    <source>
        <strain evidence="2 3">V1718</strain>
    </source>
</reference>
<keyword evidence="1" id="KW-0732">Signal</keyword>
<dbReference type="EMBL" id="CP042467">
    <property type="protein sequence ID" value="QED30246.1"/>
    <property type="molecule type" value="Genomic_DNA"/>
</dbReference>
<keyword evidence="3" id="KW-1185">Reference proteome</keyword>
<dbReference type="NCBIfam" id="TIGR04565">
    <property type="entry name" value="OMP_myx_plus"/>
    <property type="match status" value="1"/>
</dbReference>
<dbReference type="InterPro" id="IPR030820">
    <property type="entry name" value="OMP_myx_plus_Proteobacteria"/>
</dbReference>
<dbReference type="Proteomes" id="UP000321595">
    <property type="component" value="Chromosome"/>
</dbReference>
<dbReference type="AlphaFoldDB" id="A0A5B8Y2M7"/>
<sequence length="207" mass="23602">MFMRNFARILLLSMVCLSVWPLSASAQDYSAMVVQNRRFDPTHEFSFAAGWLPLDAFTKGVSLTAAYTLHFNESWAWEIGNFTYSLQYDTDLFAQLEAIDTRPGPFEVIDFFATSSVVWKPLYWKGSWLNSSLTYGEFFLVLGGGYGWLTRSARPALDAGGGFRVYGNSLLSFRLDIRYLMFFGDEILERFDVKDELWIGLGTSLSF</sequence>
<evidence type="ECO:0000256" key="1">
    <source>
        <dbReference type="SAM" id="SignalP"/>
    </source>
</evidence>
<proteinExistence type="predicted"/>
<organism evidence="2 3">
    <name type="scientific">Microvenator marinus</name>
    <dbReference type="NCBI Taxonomy" id="2600177"/>
    <lineage>
        <taxon>Bacteria</taxon>
        <taxon>Deltaproteobacteria</taxon>
        <taxon>Bradymonadales</taxon>
        <taxon>Microvenatoraceae</taxon>
        <taxon>Microvenator</taxon>
    </lineage>
</organism>
<evidence type="ECO:0000313" key="3">
    <source>
        <dbReference type="Proteomes" id="UP000321595"/>
    </source>
</evidence>
<dbReference type="KEGG" id="bbae:FRD01_24040"/>
<accession>A0A5B8Y2M7</accession>
<feature type="chain" id="PRO_5023051565" evidence="1">
    <location>
        <begin position="27"/>
        <end position="207"/>
    </location>
</feature>
<dbReference type="OrthoDB" id="5495025at2"/>
<evidence type="ECO:0000313" key="2">
    <source>
        <dbReference type="EMBL" id="QED30246.1"/>
    </source>
</evidence>
<protein>
    <submittedName>
        <fullName evidence="2">Outer membrane beta-barrel domain-containing protein</fullName>
    </submittedName>
</protein>
<feature type="signal peptide" evidence="1">
    <location>
        <begin position="1"/>
        <end position="26"/>
    </location>
</feature>
<name>A0A5B8Y2M7_9DELT</name>